<reference evidence="1 2" key="1">
    <citation type="journal article" date="2014" name="G3 (Bethesda)">
        <title>Genome sequence of Candidatus Riesia pediculischaeffi, endosymbiont of chimpanzee lice, and genomic comparison of recently acquired endosymbionts from human and chimpanzee lice.</title>
        <authorList>
            <person name="Boyd B.M."/>
            <person name="Allen J.M."/>
            <person name="de Crecy-Lagard V."/>
            <person name="Reed D.L."/>
        </authorList>
    </citation>
    <scope>NUCLEOTIDE SEQUENCE [LARGE SCALE GENOMIC DNA]</scope>
    <source>
        <strain evidence="1 2">PTSU</strain>
    </source>
</reference>
<proteinExistence type="predicted"/>
<gene>
    <name evidence="1" type="ORF">P689_122169</name>
</gene>
<comment type="caution">
    <text evidence="1">The sequence shown here is derived from an EMBL/GenBank/DDBJ whole genome shotgun (WGS) entry which is preliminary data.</text>
</comment>
<accession>A0A0C1VJH3</accession>
<organism evidence="1 2">
    <name type="scientific">Candidatus Riesia pediculischaeffi PTSU</name>
    <dbReference type="NCBI Taxonomy" id="1401651"/>
    <lineage>
        <taxon>Bacteria</taxon>
        <taxon>Pseudomonadati</taxon>
        <taxon>Pseudomonadota</taxon>
        <taxon>Gammaproteobacteria</taxon>
        <taxon>Enterobacterales</taxon>
        <taxon>Enterobacteriaceae</taxon>
        <taxon>Candidatus Riesia</taxon>
    </lineage>
</organism>
<evidence type="ECO:0000313" key="2">
    <source>
        <dbReference type="Proteomes" id="UP000054529"/>
    </source>
</evidence>
<dbReference type="EMBL" id="AWXV01000004">
    <property type="protein sequence ID" value="KIE64000.1"/>
    <property type="molecule type" value="Genomic_DNA"/>
</dbReference>
<sequence length="40" mass="4715">MSRNVCPNIFNIIFLVSSSMIRKLVRSLKKRFINTVKMTK</sequence>
<evidence type="ECO:0000313" key="1">
    <source>
        <dbReference type="EMBL" id="KIE64000.1"/>
    </source>
</evidence>
<name>A0A0C1VJH3_9ENTR</name>
<dbReference type="AlphaFoldDB" id="A0A0C1VJH3"/>
<protein>
    <submittedName>
        <fullName evidence="1">Uncharacterized protein</fullName>
    </submittedName>
</protein>
<dbReference type="Proteomes" id="UP000054529">
    <property type="component" value="Unassembled WGS sequence"/>
</dbReference>
<dbReference type="HOGENOM" id="CLU_3286640_0_0_6"/>